<reference evidence="2 3" key="1">
    <citation type="submission" date="2019-07" db="EMBL/GenBank/DDBJ databases">
        <title>Rhodococcus cavernicolus sp. nov., isolated from a cave.</title>
        <authorList>
            <person name="Lee S.D."/>
        </authorList>
    </citation>
    <scope>NUCLEOTIDE SEQUENCE [LARGE SCALE GENOMIC DNA]</scope>
    <source>
        <strain evidence="2 3">C1-24</strain>
    </source>
</reference>
<protein>
    <submittedName>
        <fullName evidence="2">Uncharacterized protein</fullName>
    </submittedName>
</protein>
<dbReference type="AlphaFoldDB" id="A0A5A7SDS8"/>
<organism evidence="2 3">
    <name type="scientific">Antrihabitans cavernicola</name>
    <dbReference type="NCBI Taxonomy" id="2495913"/>
    <lineage>
        <taxon>Bacteria</taxon>
        <taxon>Bacillati</taxon>
        <taxon>Actinomycetota</taxon>
        <taxon>Actinomycetes</taxon>
        <taxon>Mycobacteriales</taxon>
        <taxon>Nocardiaceae</taxon>
        <taxon>Antrihabitans</taxon>
    </lineage>
</organism>
<evidence type="ECO:0000313" key="3">
    <source>
        <dbReference type="Proteomes" id="UP000322244"/>
    </source>
</evidence>
<proteinExistence type="predicted"/>
<keyword evidence="3" id="KW-1185">Reference proteome</keyword>
<comment type="caution">
    <text evidence="2">The sequence shown here is derived from an EMBL/GenBank/DDBJ whole genome shotgun (WGS) entry which is preliminary data.</text>
</comment>
<keyword evidence="1" id="KW-0812">Transmembrane</keyword>
<name>A0A5A7SDS8_9NOCA</name>
<dbReference type="EMBL" id="VLNY01000003">
    <property type="protein sequence ID" value="KAA0023694.1"/>
    <property type="molecule type" value="Genomic_DNA"/>
</dbReference>
<evidence type="ECO:0000313" key="2">
    <source>
        <dbReference type="EMBL" id="KAA0023694.1"/>
    </source>
</evidence>
<evidence type="ECO:0000256" key="1">
    <source>
        <dbReference type="SAM" id="Phobius"/>
    </source>
</evidence>
<feature type="transmembrane region" description="Helical" evidence="1">
    <location>
        <begin position="9"/>
        <end position="28"/>
    </location>
</feature>
<dbReference type="Proteomes" id="UP000322244">
    <property type="component" value="Unassembled WGS sequence"/>
</dbReference>
<keyword evidence="1" id="KW-1133">Transmembrane helix</keyword>
<sequence>MFAPRLRKIALIAVGVGIVVGVVAAIFLPWPIALAIGLVVGAPTAMSAVFGMRGRIWLAGNTVHVRRVLGERQVDVSRTVSAELLVHVARVSQVGVRIGDGNKTVTVPLALYAHGGGRELDLVALRKLADALAAGELVAAAAVASVLVQQLRAEALDAGLEQRPLYRAVKIATDAGRTPRTTLTDSEVASLL</sequence>
<gene>
    <name evidence="2" type="ORF">FOY51_08755</name>
</gene>
<dbReference type="OrthoDB" id="4545264at2"/>
<feature type="transmembrane region" description="Helical" evidence="1">
    <location>
        <begin position="34"/>
        <end position="52"/>
    </location>
</feature>
<keyword evidence="1" id="KW-0472">Membrane</keyword>
<accession>A0A5A7SDS8</accession>